<accession>A0A6J6HVI8</accession>
<keyword evidence="2" id="KW-0456">Lyase</keyword>
<dbReference type="GO" id="GO:0016832">
    <property type="term" value="F:aldehyde-lyase activity"/>
    <property type="evidence" value="ECO:0007669"/>
    <property type="project" value="TreeGrafter"/>
</dbReference>
<dbReference type="InterPro" id="IPR036409">
    <property type="entry name" value="Aldolase_II/adducin_N_sf"/>
</dbReference>
<dbReference type="SMART" id="SM01007">
    <property type="entry name" value="Aldolase_II"/>
    <property type="match status" value="1"/>
</dbReference>
<dbReference type="GO" id="GO:0046872">
    <property type="term" value="F:metal ion binding"/>
    <property type="evidence" value="ECO:0007669"/>
    <property type="project" value="UniProtKB-KW"/>
</dbReference>
<dbReference type="GO" id="GO:0005829">
    <property type="term" value="C:cytosol"/>
    <property type="evidence" value="ECO:0007669"/>
    <property type="project" value="TreeGrafter"/>
</dbReference>
<dbReference type="SUPFAM" id="SSF53639">
    <property type="entry name" value="AraD/HMP-PK domain-like"/>
    <property type="match status" value="1"/>
</dbReference>
<feature type="domain" description="Class II aldolase/adducin N-terminal" evidence="3">
    <location>
        <begin position="38"/>
        <end position="216"/>
    </location>
</feature>
<organism evidence="4">
    <name type="scientific">freshwater metagenome</name>
    <dbReference type="NCBI Taxonomy" id="449393"/>
    <lineage>
        <taxon>unclassified sequences</taxon>
        <taxon>metagenomes</taxon>
        <taxon>ecological metagenomes</taxon>
    </lineage>
</organism>
<dbReference type="EMBL" id="CAEZUP010000070">
    <property type="protein sequence ID" value="CAB4617190.1"/>
    <property type="molecule type" value="Genomic_DNA"/>
</dbReference>
<name>A0A6J6HVI8_9ZZZZ</name>
<gene>
    <name evidence="4" type="ORF">UFOPK1835_01486</name>
</gene>
<evidence type="ECO:0000313" key="4">
    <source>
        <dbReference type="EMBL" id="CAB4617190.1"/>
    </source>
</evidence>
<protein>
    <submittedName>
        <fullName evidence="4">Unannotated protein</fullName>
    </submittedName>
</protein>
<dbReference type="PANTHER" id="PTHR22789:SF0">
    <property type="entry name" value="3-OXO-TETRONATE 4-PHOSPHATE DECARBOXYLASE-RELATED"/>
    <property type="match status" value="1"/>
</dbReference>
<evidence type="ECO:0000256" key="2">
    <source>
        <dbReference type="ARBA" id="ARBA00023239"/>
    </source>
</evidence>
<dbReference type="AlphaFoldDB" id="A0A6J6HVI8"/>
<dbReference type="InterPro" id="IPR001303">
    <property type="entry name" value="Aldolase_II/adducin_N"/>
</dbReference>
<reference evidence="4" key="1">
    <citation type="submission" date="2020-05" db="EMBL/GenBank/DDBJ databases">
        <authorList>
            <person name="Chiriac C."/>
            <person name="Salcher M."/>
            <person name="Ghai R."/>
            <person name="Kavagutti S V."/>
        </authorList>
    </citation>
    <scope>NUCLEOTIDE SEQUENCE</scope>
</reference>
<dbReference type="Gene3D" id="3.40.225.10">
    <property type="entry name" value="Class II aldolase/adducin N-terminal domain"/>
    <property type="match status" value="1"/>
</dbReference>
<evidence type="ECO:0000259" key="3">
    <source>
        <dbReference type="SMART" id="SM01007"/>
    </source>
</evidence>
<dbReference type="PANTHER" id="PTHR22789">
    <property type="entry name" value="FUCULOSE PHOSPHATE ALDOLASE"/>
    <property type="match status" value="1"/>
</dbReference>
<keyword evidence="1" id="KW-0479">Metal-binding</keyword>
<dbReference type="GO" id="GO:0019323">
    <property type="term" value="P:pentose catabolic process"/>
    <property type="evidence" value="ECO:0007669"/>
    <property type="project" value="TreeGrafter"/>
</dbReference>
<sequence length="269" mass="29261">MGAARLAGWAMMEGHFEGVATMFEPKPGELLPALTPRQEIVILARTLWREGYNDHLAGHITYNLGDGTLLCNPWFLTWEEFRPSQVIRLDLEGTVVEGDWPAPLGIPLHLELHKLRPDVGVAVHSHPLYGTVWADMGEIPPIHDQSSGLGGGGDLVLVDEYGGGVDNAVAARDAVSAMGDADLALLAGHGVFVLGSTIRAAHQRAVALEQRCQRAWHIRAANGRSDSAVPEWWIERGRRSDGNGFIGFWEAMARAELRADPTILDDTGE</sequence>
<dbReference type="InterPro" id="IPR050197">
    <property type="entry name" value="Aldolase_class_II_sugar_metab"/>
</dbReference>
<dbReference type="Pfam" id="PF00596">
    <property type="entry name" value="Aldolase_II"/>
    <property type="match status" value="1"/>
</dbReference>
<evidence type="ECO:0000256" key="1">
    <source>
        <dbReference type="ARBA" id="ARBA00022723"/>
    </source>
</evidence>
<proteinExistence type="predicted"/>